<keyword evidence="6 7" id="KW-0472">Membrane</keyword>
<feature type="transmembrane region" description="Helical" evidence="7">
    <location>
        <begin position="133"/>
        <end position="159"/>
    </location>
</feature>
<gene>
    <name evidence="9" type="ORF">JF539_26420</name>
</gene>
<feature type="transmembrane region" description="Helical" evidence="7">
    <location>
        <begin position="360"/>
        <end position="385"/>
    </location>
</feature>
<organism evidence="9 10">
    <name type="scientific">Roseibium aggregatum</name>
    <dbReference type="NCBI Taxonomy" id="187304"/>
    <lineage>
        <taxon>Bacteria</taxon>
        <taxon>Pseudomonadati</taxon>
        <taxon>Pseudomonadota</taxon>
        <taxon>Alphaproteobacteria</taxon>
        <taxon>Hyphomicrobiales</taxon>
        <taxon>Stappiaceae</taxon>
        <taxon>Roseibium</taxon>
    </lineage>
</organism>
<dbReference type="RefSeq" id="WP_207144220.1">
    <property type="nucleotide sequence ID" value="NZ_JAEKJZ010000008.1"/>
</dbReference>
<keyword evidence="7" id="KW-0813">Transport</keyword>
<sequence>MIWAACGFLLLLVSGVPIVLALGIAALVAIEVTTTAPVSIVAQRVYGGINSFTLMAIPFFVASGLLMDAGGIARRFVNLASALVGWISGSLYLVSIVTGTGLAAISGSGSADTAAISAVMTPEMRKRNYNIDLAASVIAASGSLASIIPPSIVMIVIAITSNQSIGAMFLGGIVPGLIVMVSLMAGCWIYASRGDDEAYRDTEPFTLKRLGDGFVEAAPGLLVPVVIIGGIVGGIFTATEAACVALFTTLFVTMVIYRELHIRDLPAIFLRAISLSATVLIIISTASVFTWIIATQGFPALLKGWLTGVTDSPVAFLLIVNILLLVVGMFMESISAILILLPILLPIAQSYGIHPVQFGVITALNLSIGLITPPYGICLYVASSVAGRRIEQVSRKVWLPLACMLIALVLVTFVPAVSLWLPSLLN</sequence>
<comment type="subunit">
    <text evidence="7">The complex comprises the extracytoplasmic solute receptor protein and the two transmembrane proteins.</text>
</comment>
<dbReference type="PANTHER" id="PTHR33362:SF2">
    <property type="entry name" value="TRAP TRANSPORTER LARGE PERMEASE PROTEIN"/>
    <property type="match status" value="1"/>
</dbReference>
<keyword evidence="3 7" id="KW-0997">Cell inner membrane</keyword>
<name>A0A939J733_9HYPH</name>
<feature type="transmembrane region" description="Helical" evidence="7">
    <location>
        <begin position="45"/>
        <end position="67"/>
    </location>
</feature>
<feature type="transmembrane region" description="Helical" evidence="7">
    <location>
        <begin position="76"/>
        <end position="95"/>
    </location>
</feature>
<dbReference type="GO" id="GO:0022857">
    <property type="term" value="F:transmembrane transporter activity"/>
    <property type="evidence" value="ECO:0007669"/>
    <property type="project" value="UniProtKB-UniRule"/>
</dbReference>
<feature type="domain" description="Major facilitator superfamily (MFS) profile" evidence="8">
    <location>
        <begin position="321"/>
        <end position="426"/>
    </location>
</feature>
<dbReference type="AlphaFoldDB" id="A0A939J733"/>
<feature type="transmembrane region" description="Helical" evidence="7">
    <location>
        <begin position="238"/>
        <end position="257"/>
    </location>
</feature>
<comment type="caution">
    <text evidence="9">The sequence shown here is derived from an EMBL/GenBank/DDBJ whole genome shotgun (WGS) entry which is preliminary data.</text>
</comment>
<dbReference type="Proteomes" id="UP000664096">
    <property type="component" value="Unassembled WGS sequence"/>
</dbReference>
<feature type="transmembrane region" description="Helical" evidence="7">
    <location>
        <begin position="336"/>
        <end position="354"/>
    </location>
</feature>
<evidence type="ECO:0000256" key="5">
    <source>
        <dbReference type="ARBA" id="ARBA00022989"/>
    </source>
</evidence>
<evidence type="ECO:0000259" key="8">
    <source>
        <dbReference type="PROSITE" id="PS50850"/>
    </source>
</evidence>
<dbReference type="InterPro" id="IPR010656">
    <property type="entry name" value="DctM"/>
</dbReference>
<evidence type="ECO:0000256" key="4">
    <source>
        <dbReference type="ARBA" id="ARBA00022692"/>
    </source>
</evidence>
<evidence type="ECO:0000313" key="9">
    <source>
        <dbReference type="EMBL" id="MBN9673920.1"/>
    </source>
</evidence>
<evidence type="ECO:0000313" key="10">
    <source>
        <dbReference type="Proteomes" id="UP000664096"/>
    </source>
</evidence>
<dbReference type="NCBIfam" id="TIGR00786">
    <property type="entry name" value="dctM"/>
    <property type="match status" value="1"/>
</dbReference>
<dbReference type="PANTHER" id="PTHR33362">
    <property type="entry name" value="SIALIC ACID TRAP TRANSPORTER PERMEASE PROTEIN SIAT-RELATED"/>
    <property type="match status" value="1"/>
</dbReference>
<keyword evidence="2" id="KW-1003">Cell membrane</keyword>
<protein>
    <recommendedName>
        <fullName evidence="7">TRAP transporter large permease protein</fullName>
    </recommendedName>
</protein>
<accession>A0A939J733</accession>
<dbReference type="EMBL" id="JAEKJZ010000008">
    <property type="protein sequence ID" value="MBN9673920.1"/>
    <property type="molecule type" value="Genomic_DNA"/>
</dbReference>
<comment type="similarity">
    <text evidence="7">Belongs to the TRAP transporter large permease family.</text>
</comment>
<keyword evidence="4 7" id="KW-0812">Transmembrane</keyword>
<feature type="transmembrane region" description="Helical" evidence="7">
    <location>
        <begin position="397"/>
        <end position="421"/>
    </location>
</feature>
<feature type="transmembrane region" description="Helical" evidence="7">
    <location>
        <begin position="269"/>
        <end position="294"/>
    </location>
</feature>
<dbReference type="PROSITE" id="PS50850">
    <property type="entry name" value="MFS"/>
    <property type="match status" value="1"/>
</dbReference>
<evidence type="ECO:0000256" key="2">
    <source>
        <dbReference type="ARBA" id="ARBA00022475"/>
    </source>
</evidence>
<reference evidence="9" key="1">
    <citation type="submission" date="2020-12" db="EMBL/GenBank/DDBJ databases">
        <title>Oil enriched cultivation method for isolating marine PHA-producing bacteria.</title>
        <authorList>
            <person name="Zheng W."/>
            <person name="Yu S."/>
            <person name="Huang Y."/>
        </authorList>
    </citation>
    <scope>NUCLEOTIDE SEQUENCE</scope>
    <source>
        <strain evidence="9">SY-2-12</strain>
    </source>
</reference>
<feature type="transmembrane region" description="Helical" evidence="7">
    <location>
        <begin position="165"/>
        <end position="192"/>
    </location>
</feature>
<dbReference type="GO" id="GO:0005886">
    <property type="term" value="C:plasma membrane"/>
    <property type="evidence" value="ECO:0007669"/>
    <property type="project" value="UniProtKB-SubCell"/>
</dbReference>
<dbReference type="InterPro" id="IPR020846">
    <property type="entry name" value="MFS_dom"/>
</dbReference>
<proteinExistence type="inferred from homology"/>
<keyword evidence="5 7" id="KW-1133">Transmembrane helix</keyword>
<evidence type="ECO:0000256" key="3">
    <source>
        <dbReference type="ARBA" id="ARBA00022519"/>
    </source>
</evidence>
<evidence type="ECO:0000256" key="1">
    <source>
        <dbReference type="ARBA" id="ARBA00004429"/>
    </source>
</evidence>
<comment type="function">
    <text evidence="7">Part of the tripartite ATP-independent periplasmic (TRAP) transport system.</text>
</comment>
<dbReference type="Pfam" id="PF06808">
    <property type="entry name" value="DctM"/>
    <property type="match status" value="1"/>
</dbReference>
<evidence type="ECO:0000256" key="6">
    <source>
        <dbReference type="ARBA" id="ARBA00023136"/>
    </source>
</evidence>
<dbReference type="InterPro" id="IPR004681">
    <property type="entry name" value="TRAP_DctM"/>
</dbReference>
<comment type="subcellular location">
    <subcellularLocation>
        <location evidence="1 7">Cell inner membrane</location>
        <topology evidence="1 7">Multi-pass membrane protein</topology>
    </subcellularLocation>
</comment>
<feature type="transmembrane region" description="Helical" evidence="7">
    <location>
        <begin position="213"/>
        <end position="232"/>
    </location>
</feature>
<feature type="transmembrane region" description="Helical" evidence="7">
    <location>
        <begin position="314"/>
        <end position="331"/>
    </location>
</feature>
<dbReference type="PIRSF" id="PIRSF006066">
    <property type="entry name" value="HI0050"/>
    <property type="match status" value="1"/>
</dbReference>
<evidence type="ECO:0000256" key="7">
    <source>
        <dbReference type="RuleBase" id="RU369079"/>
    </source>
</evidence>